<comment type="catalytic activity">
    <reaction evidence="15">
        <text>1D-myo-inositol 1,3,4,5,6-pentakisphosphate + H2O = 1D-myo-inositol 1,4,5,6-tetrakisphosphate + phosphate</text>
        <dbReference type="Rhea" id="RHEA:77143"/>
        <dbReference type="ChEBI" id="CHEBI:15377"/>
        <dbReference type="ChEBI" id="CHEBI:43474"/>
        <dbReference type="ChEBI" id="CHEBI:57627"/>
        <dbReference type="ChEBI" id="CHEBI:57733"/>
    </reaction>
    <physiologicalReaction direction="left-to-right" evidence="15">
        <dbReference type="Rhea" id="RHEA:77144"/>
    </physiologicalReaction>
</comment>
<dbReference type="InterPro" id="IPR016130">
    <property type="entry name" value="Tyr_Pase_AS"/>
</dbReference>
<dbReference type="GO" id="GO:0005829">
    <property type="term" value="C:cytosol"/>
    <property type="evidence" value="ECO:0007669"/>
    <property type="project" value="TreeGrafter"/>
</dbReference>
<dbReference type="Pfam" id="PF22785">
    <property type="entry name" value="Tc-R-P"/>
    <property type="match status" value="1"/>
</dbReference>
<evidence type="ECO:0000256" key="5">
    <source>
        <dbReference type="ARBA" id="ARBA00013081"/>
    </source>
</evidence>
<dbReference type="InterPro" id="IPR045101">
    <property type="entry name" value="PTP_PTEN"/>
</dbReference>
<dbReference type="GO" id="GO:0016314">
    <property type="term" value="F:phosphatidylinositol-3,4,5-trisphosphate 3-phosphatase activity"/>
    <property type="evidence" value="ECO:0007669"/>
    <property type="project" value="UniProtKB-EC"/>
</dbReference>
<feature type="region of interest" description="Disordered" evidence="20">
    <location>
        <begin position="246"/>
        <end position="265"/>
    </location>
</feature>
<keyword evidence="7" id="KW-0378">Hydrolase</keyword>
<feature type="compositionally biased region" description="Polar residues" evidence="20">
    <location>
        <begin position="131"/>
        <end position="140"/>
    </location>
</feature>
<comment type="catalytic activity">
    <reaction evidence="14">
        <text>a 1,2-diacyl-sn-glycero-3-phospho-(1D-myo-inositol-3,4,5-trisphosphate) + H2O = a 1,2-diacyl-sn-glycero-3-phospho-(1D-myo-inositol-4,5-bisphosphate) + phosphate</text>
        <dbReference type="Rhea" id="RHEA:25017"/>
        <dbReference type="ChEBI" id="CHEBI:15377"/>
        <dbReference type="ChEBI" id="CHEBI:43474"/>
        <dbReference type="ChEBI" id="CHEBI:57836"/>
        <dbReference type="ChEBI" id="CHEBI:58456"/>
        <dbReference type="EC" id="3.1.3.67"/>
    </reaction>
    <physiologicalReaction direction="left-to-right" evidence="14">
        <dbReference type="Rhea" id="RHEA:25018"/>
    </physiologicalReaction>
</comment>
<evidence type="ECO:0000256" key="7">
    <source>
        <dbReference type="ARBA" id="ARBA00022801"/>
    </source>
</evidence>
<protein>
    <recommendedName>
        <fullName evidence="12">Phosphatidylinositol 3,4,5-trisphosphate 3-phosphatase and dual-specificity protein phosphatase PTEN</fullName>
        <ecNumber evidence="5">3.1.3.16</ecNumber>
        <ecNumber evidence="4">3.1.3.48</ecNumber>
        <ecNumber evidence="3">3.1.3.67</ecNumber>
    </recommendedName>
    <alternativeName>
        <fullName evidence="16">Inositol polyphosphate 3-phosphatase</fullName>
    </alternativeName>
</protein>
<dbReference type="Gene3D" id="2.60.40.1110">
    <property type="match status" value="1"/>
</dbReference>
<evidence type="ECO:0000256" key="2">
    <source>
        <dbReference type="ARBA" id="ARBA00007881"/>
    </source>
</evidence>
<dbReference type="SUPFAM" id="SSF52799">
    <property type="entry name" value="(Phosphotyrosine protein) phosphatases II"/>
    <property type="match status" value="1"/>
</dbReference>
<dbReference type="AlphaFoldDB" id="A0A0N0P510"/>
<comment type="catalytic activity">
    <reaction evidence="11">
        <text>1,2-dioctanoyl-sn-glycero-3-phospho-(1D-myo-inositol-3,4,5-trisphosphate) + H2O = 1,2-dioctanoyl-sn-glycero-3-phospho-(1D-myo-inositol-4,5-bisphosphate) + phosphate</text>
        <dbReference type="Rhea" id="RHEA:43552"/>
        <dbReference type="ChEBI" id="CHEBI:15377"/>
        <dbReference type="ChEBI" id="CHEBI:43474"/>
        <dbReference type="ChEBI" id="CHEBI:83416"/>
        <dbReference type="ChEBI" id="CHEBI:83419"/>
    </reaction>
    <physiologicalReaction direction="left-to-right" evidence="11">
        <dbReference type="Rhea" id="RHEA:43553"/>
    </physiologicalReaction>
</comment>
<dbReference type="SUPFAM" id="SSF49562">
    <property type="entry name" value="C2 domain (Calcium/lipid-binding domain, CaLB)"/>
    <property type="match status" value="1"/>
</dbReference>
<reference evidence="24 25" key="1">
    <citation type="journal article" date="2015" name="PLoS Pathog.">
        <title>Leptomonas seymouri: Adaptations to the Dixenous Life Cycle Analyzed by Genome Sequencing, Transcriptome Profiling and Co-infection with Leishmania donovani.</title>
        <authorList>
            <person name="Kraeva N."/>
            <person name="Butenko A."/>
            <person name="Hlavacova J."/>
            <person name="Kostygov A."/>
            <person name="Myskova J."/>
            <person name="Grybchuk D."/>
            <person name="Lestinova T."/>
            <person name="Votypka J."/>
            <person name="Volf P."/>
            <person name="Opperdoes F."/>
            <person name="Flegontov P."/>
            <person name="Lukes J."/>
            <person name="Yurchenko V."/>
        </authorList>
    </citation>
    <scope>NUCLEOTIDE SEQUENCE [LARGE SCALE GENOMIC DNA]</scope>
    <source>
        <strain evidence="24 25">ATCC 30220</strain>
    </source>
</reference>
<evidence type="ECO:0000256" key="14">
    <source>
        <dbReference type="ARBA" id="ARBA00043760"/>
    </source>
</evidence>
<dbReference type="PROSITE" id="PS51181">
    <property type="entry name" value="PPASE_TENSIN"/>
    <property type="match status" value="1"/>
</dbReference>
<evidence type="ECO:0000256" key="16">
    <source>
        <dbReference type="ARBA" id="ARBA00044309"/>
    </source>
</evidence>
<feature type="compositionally biased region" description="Low complexity" evidence="20">
    <location>
        <begin position="152"/>
        <end position="161"/>
    </location>
</feature>
<dbReference type="OrthoDB" id="16692at2759"/>
<keyword evidence="6" id="KW-0963">Cytoplasm</keyword>
<dbReference type="InterPro" id="IPR014020">
    <property type="entry name" value="Tensin_C2-dom"/>
</dbReference>
<dbReference type="OMA" id="CYLWFNT"/>
<dbReference type="EC" id="3.1.3.48" evidence="4"/>
<dbReference type="EC" id="3.1.3.16" evidence="5"/>
<dbReference type="PANTHER" id="PTHR12305:SF81">
    <property type="entry name" value="PHOSPHATIDYLINOSITOL 3,4,5-TRISPHOSPHATE 3-PHOSPHATASE AND DUAL-SPECIFICITY PROTEIN PHOSPHATASE PTEN"/>
    <property type="match status" value="1"/>
</dbReference>
<gene>
    <name evidence="24" type="ORF">ABL78_5003</name>
</gene>
<dbReference type="VEuPathDB" id="TriTrypDB:Lsey_0158_0040"/>
<dbReference type="InterPro" id="IPR029023">
    <property type="entry name" value="Tensin_phosphatase"/>
</dbReference>
<dbReference type="Gene3D" id="3.90.190.10">
    <property type="entry name" value="Protein tyrosine phosphatase superfamily"/>
    <property type="match status" value="1"/>
</dbReference>
<evidence type="ECO:0000256" key="17">
    <source>
        <dbReference type="ARBA" id="ARBA00047986"/>
    </source>
</evidence>
<accession>A0A0N0P510</accession>
<comment type="catalytic activity">
    <reaction evidence="10">
        <text>1,2-dihexadecanoyl-sn-glycero-3-phospho-(1D-myo-inositol-3,4,5-trisphosphate) + H2O = 1,2-dihexadecanoyl-sn-glycero-3-phospho-(1D-myo-inositol-4,5-bisphosphate) + phosphate</text>
        <dbReference type="Rhea" id="RHEA:43560"/>
        <dbReference type="ChEBI" id="CHEBI:15377"/>
        <dbReference type="ChEBI" id="CHEBI:43474"/>
        <dbReference type="ChEBI" id="CHEBI:83420"/>
        <dbReference type="ChEBI" id="CHEBI:83423"/>
    </reaction>
    <physiologicalReaction direction="left-to-right" evidence="10">
        <dbReference type="Rhea" id="RHEA:43561"/>
    </physiologicalReaction>
</comment>
<evidence type="ECO:0000256" key="12">
    <source>
        <dbReference type="ARBA" id="ARBA00034338"/>
    </source>
</evidence>
<dbReference type="PROSITE" id="PS51182">
    <property type="entry name" value="C2_TENSIN"/>
    <property type="match status" value="1"/>
</dbReference>
<feature type="domain" description="Tyrosine specific protein phosphatases" evidence="21">
    <location>
        <begin position="511"/>
        <end position="570"/>
    </location>
</feature>
<dbReference type="PANTHER" id="PTHR12305">
    <property type="entry name" value="PHOSPHATASE WITH HOMOLOGY TO TENSIN"/>
    <property type="match status" value="1"/>
</dbReference>
<dbReference type="InterPro" id="IPR029021">
    <property type="entry name" value="Prot-tyrosine_phosphatase-like"/>
</dbReference>
<proteinExistence type="inferred from homology"/>
<evidence type="ECO:0000256" key="4">
    <source>
        <dbReference type="ARBA" id="ARBA00013064"/>
    </source>
</evidence>
<dbReference type="GO" id="GO:0006629">
    <property type="term" value="P:lipid metabolic process"/>
    <property type="evidence" value="ECO:0007669"/>
    <property type="project" value="UniProtKB-KW"/>
</dbReference>
<feature type="domain" description="C2 tensin-type" evidence="23">
    <location>
        <begin position="604"/>
        <end position="739"/>
    </location>
</feature>
<dbReference type="EC" id="3.1.3.67" evidence="3"/>
<dbReference type="PROSITE" id="PS50056">
    <property type="entry name" value="TYR_PHOSPHATASE_2"/>
    <property type="match status" value="1"/>
</dbReference>
<evidence type="ECO:0000256" key="6">
    <source>
        <dbReference type="ARBA" id="ARBA00022490"/>
    </source>
</evidence>
<dbReference type="GO" id="GO:0042995">
    <property type="term" value="C:cell projection"/>
    <property type="evidence" value="ECO:0007669"/>
    <property type="project" value="UniProtKB-ARBA"/>
</dbReference>
<evidence type="ECO:0000259" key="22">
    <source>
        <dbReference type="PROSITE" id="PS51181"/>
    </source>
</evidence>
<evidence type="ECO:0000256" key="15">
    <source>
        <dbReference type="ARBA" id="ARBA00043762"/>
    </source>
</evidence>
<organism evidence="24 25">
    <name type="scientific">Leptomonas seymouri</name>
    <dbReference type="NCBI Taxonomy" id="5684"/>
    <lineage>
        <taxon>Eukaryota</taxon>
        <taxon>Discoba</taxon>
        <taxon>Euglenozoa</taxon>
        <taxon>Kinetoplastea</taxon>
        <taxon>Metakinetoplastina</taxon>
        <taxon>Trypanosomatida</taxon>
        <taxon>Trypanosomatidae</taxon>
        <taxon>Leishmaniinae</taxon>
        <taxon>Leptomonas</taxon>
    </lineage>
</organism>
<evidence type="ECO:0000256" key="19">
    <source>
        <dbReference type="ARBA" id="ARBA00051341"/>
    </source>
</evidence>
<evidence type="ECO:0000256" key="13">
    <source>
        <dbReference type="ARBA" id="ARBA00043734"/>
    </source>
</evidence>
<comment type="catalytic activity">
    <reaction evidence="19">
        <text>O-phospho-L-tyrosyl-[protein] + H2O = L-tyrosyl-[protein] + phosphate</text>
        <dbReference type="Rhea" id="RHEA:10684"/>
        <dbReference type="Rhea" id="RHEA-COMP:10136"/>
        <dbReference type="Rhea" id="RHEA-COMP:20101"/>
        <dbReference type="ChEBI" id="CHEBI:15377"/>
        <dbReference type="ChEBI" id="CHEBI:43474"/>
        <dbReference type="ChEBI" id="CHEBI:46858"/>
        <dbReference type="ChEBI" id="CHEBI:61978"/>
        <dbReference type="EC" id="3.1.3.48"/>
    </reaction>
    <physiologicalReaction direction="left-to-right" evidence="19">
        <dbReference type="Rhea" id="RHEA:10685"/>
    </physiologicalReaction>
</comment>
<evidence type="ECO:0000256" key="11">
    <source>
        <dbReference type="ARBA" id="ARBA00034268"/>
    </source>
</evidence>
<feature type="domain" description="Phosphatase tensin-type" evidence="22">
    <location>
        <begin position="422"/>
        <end position="596"/>
    </location>
</feature>
<evidence type="ECO:0000259" key="23">
    <source>
        <dbReference type="PROSITE" id="PS51182"/>
    </source>
</evidence>
<comment type="catalytic activity">
    <reaction evidence="18">
        <text>O-phospho-L-threonyl-[protein] + H2O = L-threonyl-[protein] + phosphate</text>
        <dbReference type="Rhea" id="RHEA:47004"/>
        <dbReference type="Rhea" id="RHEA-COMP:11060"/>
        <dbReference type="Rhea" id="RHEA-COMP:11605"/>
        <dbReference type="ChEBI" id="CHEBI:15377"/>
        <dbReference type="ChEBI" id="CHEBI:30013"/>
        <dbReference type="ChEBI" id="CHEBI:43474"/>
        <dbReference type="ChEBI" id="CHEBI:61977"/>
        <dbReference type="EC" id="3.1.3.16"/>
    </reaction>
    <physiologicalReaction direction="left-to-right" evidence="18">
        <dbReference type="Rhea" id="RHEA:47005"/>
    </physiologicalReaction>
</comment>
<comment type="subcellular location">
    <subcellularLocation>
        <location evidence="1">Cytoplasm</location>
    </subcellularLocation>
</comment>
<dbReference type="PROSITE" id="PS00383">
    <property type="entry name" value="TYR_PHOSPHATASE_1"/>
    <property type="match status" value="1"/>
</dbReference>
<sequence>MSLSFVSVEGTADKVTSPFSAARRLAAHLDDDASPHHADMLTTLSLAATPDVPVGAQMAPACLTFSSPGIHAGDMTASAASEATPTAQALHPSSSVCFREMNNYLIVDTLTSSPRPQNHVTAASLLGIPDTNGNNNSYSSVPDGGSDNLDAQPSPTTPSQQQHHESEPAAMEATAIGTQLNMLRSTAAPSSSRAPQLCALFGVDDCACKSCKEGLVKATAVAAASLSSPSNSTSLGDQRYPPCGVADSEGFPSPRQPDSFAASHACHPSGIHEEASDTFHHTRDAAHKNSAWDRERCLPSKALLSSPRDVPLLNDATASMSHSVLHAATTTGIAATTTTANASLSTITPHAVSMPLFLEPCTRSRDNNDSRCKSATRKGLSTSLVSAASLPSCSSSTMRPSHSKRPARLMTWIRSRVSQNKVRFREGDFNLDLTYITPQIVAMGYPAHGREYYIRNPIDEVERFFDERHPGHFCIYNLCSERYYDHVHRFHGCFRRFPFDDHNAPSLSLMLRFVLDAATFLRADEENVVAIHCKAGKGRTGIMVSCLLLYLYPDRFATADAAIRFFNQRRTRDGEGMTIPSQRRYVNYFESILRDFHGNVPPVQRRLAIKEVVIRIPHVSSLLHPGDLYFIVSDHHQILLDSRTWFPRGPTVSPAGCMFSFATHQEGLTPVTLVGDIKFSFFRRRPIVLSGLESTACYLWFNTALCPSLQMVYNREDLDKVDVVAVGKSVMVSLSLDEVGEEGDAASHAPQPEGSTA</sequence>
<evidence type="ECO:0000313" key="24">
    <source>
        <dbReference type="EMBL" id="KPI85919.1"/>
    </source>
</evidence>
<dbReference type="CDD" id="cd14509">
    <property type="entry name" value="PTP_PTEN"/>
    <property type="match status" value="1"/>
</dbReference>
<evidence type="ECO:0000259" key="21">
    <source>
        <dbReference type="PROSITE" id="PS50056"/>
    </source>
</evidence>
<comment type="caution">
    <text evidence="24">The sequence shown here is derived from an EMBL/GenBank/DDBJ whole genome shotgun (WGS) entry which is preliminary data.</text>
</comment>
<comment type="catalytic activity">
    <reaction evidence="13">
        <text>1D-myo-inositol 1,3,4,5-tetrakisphosphate + H2O = 1D-myo-inositol 1,4,5-trisphosphate + phosphate</text>
        <dbReference type="Rhea" id="RHEA:77155"/>
        <dbReference type="ChEBI" id="CHEBI:15377"/>
        <dbReference type="ChEBI" id="CHEBI:43474"/>
        <dbReference type="ChEBI" id="CHEBI:57895"/>
        <dbReference type="ChEBI" id="CHEBI:203600"/>
    </reaction>
    <physiologicalReaction direction="left-to-right" evidence="13">
        <dbReference type="Rhea" id="RHEA:77156"/>
    </physiologicalReaction>
</comment>
<evidence type="ECO:0000256" key="10">
    <source>
        <dbReference type="ARBA" id="ARBA00034256"/>
    </source>
</evidence>
<keyword evidence="25" id="KW-1185">Reference proteome</keyword>
<name>A0A0N0P510_LEPSE</name>
<evidence type="ECO:0000256" key="18">
    <source>
        <dbReference type="ARBA" id="ARBA00048832"/>
    </source>
</evidence>
<dbReference type="InterPro" id="IPR035892">
    <property type="entry name" value="C2_domain_sf"/>
</dbReference>
<dbReference type="EMBL" id="LJSK01000158">
    <property type="protein sequence ID" value="KPI85919.1"/>
    <property type="molecule type" value="Genomic_DNA"/>
</dbReference>
<evidence type="ECO:0000256" key="1">
    <source>
        <dbReference type="ARBA" id="ARBA00004496"/>
    </source>
</evidence>
<comment type="similarity">
    <text evidence="2">Belongs to the PTEN phosphatase protein family.</text>
</comment>
<dbReference type="GO" id="GO:0004722">
    <property type="term" value="F:protein serine/threonine phosphatase activity"/>
    <property type="evidence" value="ECO:0007669"/>
    <property type="project" value="UniProtKB-EC"/>
</dbReference>
<dbReference type="InterPro" id="IPR051281">
    <property type="entry name" value="Dual-spec_lipid-protein_phosph"/>
</dbReference>
<comment type="catalytic activity">
    <reaction evidence="17">
        <text>O-phospho-L-seryl-[protein] + H2O = L-seryl-[protein] + phosphate</text>
        <dbReference type="Rhea" id="RHEA:20629"/>
        <dbReference type="Rhea" id="RHEA-COMP:9863"/>
        <dbReference type="Rhea" id="RHEA-COMP:11604"/>
        <dbReference type="ChEBI" id="CHEBI:15377"/>
        <dbReference type="ChEBI" id="CHEBI:29999"/>
        <dbReference type="ChEBI" id="CHEBI:43474"/>
        <dbReference type="ChEBI" id="CHEBI:83421"/>
        <dbReference type="EC" id="3.1.3.16"/>
    </reaction>
    <physiologicalReaction direction="left-to-right" evidence="17">
        <dbReference type="Rhea" id="RHEA:20630"/>
    </physiologicalReaction>
</comment>
<dbReference type="GO" id="GO:0004725">
    <property type="term" value="F:protein tyrosine phosphatase activity"/>
    <property type="evidence" value="ECO:0007669"/>
    <property type="project" value="UniProtKB-EC"/>
</dbReference>
<evidence type="ECO:0000256" key="8">
    <source>
        <dbReference type="ARBA" id="ARBA00022912"/>
    </source>
</evidence>
<evidence type="ECO:0000256" key="3">
    <source>
        <dbReference type="ARBA" id="ARBA00013015"/>
    </source>
</evidence>
<evidence type="ECO:0000256" key="20">
    <source>
        <dbReference type="SAM" id="MobiDB-lite"/>
    </source>
</evidence>
<evidence type="ECO:0000313" key="25">
    <source>
        <dbReference type="Proteomes" id="UP000038009"/>
    </source>
</evidence>
<keyword evidence="8" id="KW-0904">Protein phosphatase</keyword>
<dbReference type="GO" id="GO:0050793">
    <property type="term" value="P:regulation of developmental process"/>
    <property type="evidence" value="ECO:0007669"/>
    <property type="project" value="UniProtKB-ARBA"/>
</dbReference>
<dbReference type="SMART" id="SM01326">
    <property type="entry name" value="PTEN_C2"/>
    <property type="match status" value="1"/>
</dbReference>
<dbReference type="InterPro" id="IPR000387">
    <property type="entry name" value="Tyr_Pase_dom"/>
</dbReference>
<evidence type="ECO:0000256" key="9">
    <source>
        <dbReference type="ARBA" id="ARBA00023098"/>
    </source>
</evidence>
<keyword evidence="9" id="KW-0443">Lipid metabolism</keyword>
<dbReference type="Proteomes" id="UP000038009">
    <property type="component" value="Unassembled WGS sequence"/>
</dbReference>
<feature type="region of interest" description="Disordered" evidence="20">
    <location>
        <begin position="125"/>
        <end position="170"/>
    </location>
</feature>